<evidence type="ECO:0000256" key="4">
    <source>
        <dbReference type="ARBA" id="ARBA00022723"/>
    </source>
</evidence>
<dbReference type="InterPro" id="IPR026590">
    <property type="entry name" value="Ssirtuin_cat_dom"/>
</dbReference>
<organism evidence="10 11">
    <name type="scientific">Phascolomyces articulosus</name>
    <dbReference type="NCBI Taxonomy" id="60185"/>
    <lineage>
        <taxon>Eukaryota</taxon>
        <taxon>Fungi</taxon>
        <taxon>Fungi incertae sedis</taxon>
        <taxon>Mucoromycota</taxon>
        <taxon>Mucoromycotina</taxon>
        <taxon>Mucoromycetes</taxon>
        <taxon>Mucorales</taxon>
        <taxon>Lichtheimiaceae</taxon>
        <taxon>Phascolomyces</taxon>
    </lineage>
</organism>
<keyword evidence="5 7" id="KW-0862">Zinc</keyword>
<name>A0AAD5P800_9FUNG</name>
<feature type="binding site" evidence="7">
    <location>
        <position position="353"/>
    </location>
    <ligand>
        <name>Zn(2+)</name>
        <dbReference type="ChEBI" id="CHEBI:29105"/>
    </ligand>
</feature>
<dbReference type="Proteomes" id="UP001209540">
    <property type="component" value="Unassembled WGS sequence"/>
</dbReference>
<comment type="similarity">
    <text evidence="2">Belongs to the sirtuin family. Class I subfamily.</text>
</comment>
<sequence>MNIDLKDLPETTIKRLPLEESIISESGISDDTHCEERSSKRLKLQDGQFESATSSAIRTESESSQVDVGENEQANNNSHSNNTIHDHDFNDDYNEESDEDWDAGSDNNSDSSDGGSITYEFMGPSTITTLDNNQSDIEPLWTSYTEEESEALQEEARQMGLMKFLEKYVRDQEIPPLKLMEAFNVVLHPQAALMAPEIHQFALLRNVITRYLRKRRRLEHVNTLDDVVELLAKANNVMIVTGAGVSVSCGIPDFRSETGIYSRLQEYELDDPQQMFDIKYFRDSPDIFYSFAKELYPSNYEPSPSHIFVKLMEEKGKLLRNYTQNIDTLEHKAQIKRIVNCHGSFATASCVTCGYKCEGKEIEKYIFEQKVPPCPKCAVDRVTPKNDSSDDEDDYQRGVSVMKPDITFFGESLPAEFDRLLALDTDNVDLLIVMGSSLKVSPVSEIMTQIPHSVPQVVINRTPITHMTFDVQLLGDCDVIVPELCRLLGWDLRHHKLPGGSALSEESRRQGLDGVDGDSSAQKIWKFHRNGVYTFPGAVVSECFLEGEIR</sequence>
<feature type="binding site" evidence="7">
    <location>
        <position position="350"/>
    </location>
    <ligand>
        <name>Zn(2+)</name>
        <dbReference type="ChEBI" id="CHEBI:29105"/>
    </ligand>
</feature>
<feature type="binding site" evidence="7">
    <location>
        <position position="374"/>
    </location>
    <ligand>
        <name>Zn(2+)</name>
        <dbReference type="ChEBI" id="CHEBI:29105"/>
    </ligand>
</feature>
<accession>A0AAD5P800</accession>
<dbReference type="PANTHER" id="PTHR11085">
    <property type="entry name" value="NAD-DEPENDENT PROTEIN DEACYLASE SIRTUIN-5, MITOCHONDRIAL-RELATED"/>
    <property type="match status" value="1"/>
</dbReference>
<reference evidence="10" key="2">
    <citation type="submission" date="2023-02" db="EMBL/GenBank/DDBJ databases">
        <authorList>
            <consortium name="DOE Joint Genome Institute"/>
            <person name="Mondo S.J."/>
            <person name="Chang Y."/>
            <person name="Wang Y."/>
            <person name="Ahrendt S."/>
            <person name="Andreopoulos W."/>
            <person name="Barry K."/>
            <person name="Beard J."/>
            <person name="Benny G.L."/>
            <person name="Blankenship S."/>
            <person name="Bonito G."/>
            <person name="Cuomo C."/>
            <person name="Desiro A."/>
            <person name="Gervers K.A."/>
            <person name="Hundley H."/>
            <person name="Kuo A."/>
            <person name="LaButti K."/>
            <person name="Lang B.F."/>
            <person name="Lipzen A."/>
            <person name="O'Donnell K."/>
            <person name="Pangilinan J."/>
            <person name="Reynolds N."/>
            <person name="Sandor L."/>
            <person name="Smith M.W."/>
            <person name="Tsang A."/>
            <person name="Grigoriev I.V."/>
            <person name="Stajich J.E."/>
            <person name="Spatafora J.W."/>
        </authorList>
    </citation>
    <scope>NUCLEOTIDE SEQUENCE</scope>
    <source>
        <strain evidence="10">RSA 2281</strain>
    </source>
</reference>
<dbReference type="AlphaFoldDB" id="A0AAD5P800"/>
<evidence type="ECO:0000256" key="2">
    <source>
        <dbReference type="ARBA" id="ARBA00006924"/>
    </source>
</evidence>
<dbReference type="InterPro" id="IPR026591">
    <property type="entry name" value="Sirtuin_cat_small_dom_sf"/>
</dbReference>
<feature type="compositionally biased region" description="Basic and acidic residues" evidence="8">
    <location>
        <begin position="30"/>
        <end position="39"/>
    </location>
</feature>
<reference evidence="10" key="1">
    <citation type="journal article" date="2022" name="IScience">
        <title>Evolution of zygomycete secretomes and the origins of terrestrial fungal ecologies.</title>
        <authorList>
            <person name="Chang Y."/>
            <person name="Wang Y."/>
            <person name="Mondo S."/>
            <person name="Ahrendt S."/>
            <person name="Andreopoulos W."/>
            <person name="Barry K."/>
            <person name="Beard J."/>
            <person name="Benny G.L."/>
            <person name="Blankenship S."/>
            <person name="Bonito G."/>
            <person name="Cuomo C."/>
            <person name="Desiro A."/>
            <person name="Gervers K.A."/>
            <person name="Hundley H."/>
            <person name="Kuo A."/>
            <person name="LaButti K."/>
            <person name="Lang B.F."/>
            <person name="Lipzen A."/>
            <person name="O'Donnell K."/>
            <person name="Pangilinan J."/>
            <person name="Reynolds N."/>
            <person name="Sandor L."/>
            <person name="Smith M.E."/>
            <person name="Tsang A."/>
            <person name="Grigoriev I.V."/>
            <person name="Stajich J.E."/>
            <person name="Spatafora J.W."/>
        </authorList>
    </citation>
    <scope>NUCLEOTIDE SEQUENCE</scope>
    <source>
        <strain evidence="10">RSA 2281</strain>
    </source>
</reference>
<protein>
    <submittedName>
        <fullName evidence="10">DHS-like NAD/FAD-binding domain-containing protein</fullName>
    </submittedName>
</protein>
<dbReference type="InterPro" id="IPR003000">
    <property type="entry name" value="Sirtuin"/>
</dbReference>
<feature type="region of interest" description="Disordered" evidence="8">
    <location>
        <begin position="24"/>
        <end position="133"/>
    </location>
</feature>
<dbReference type="PANTHER" id="PTHR11085:SF9">
    <property type="entry name" value="NAD-DEPENDENT PROTEIN DEACETYLASE SIRTUIN-1"/>
    <property type="match status" value="1"/>
</dbReference>
<evidence type="ECO:0000313" key="10">
    <source>
        <dbReference type="EMBL" id="KAI9246500.1"/>
    </source>
</evidence>
<feature type="compositionally biased region" description="Acidic residues" evidence="8">
    <location>
        <begin position="91"/>
        <end position="103"/>
    </location>
</feature>
<dbReference type="Gene3D" id="3.40.50.1220">
    <property type="entry name" value="TPP-binding domain"/>
    <property type="match status" value="1"/>
</dbReference>
<feature type="compositionally biased region" description="Low complexity" evidence="8">
    <location>
        <begin position="104"/>
        <end position="116"/>
    </location>
</feature>
<evidence type="ECO:0000256" key="3">
    <source>
        <dbReference type="ARBA" id="ARBA00022679"/>
    </source>
</evidence>
<evidence type="ECO:0000256" key="1">
    <source>
        <dbReference type="ARBA" id="ARBA00001947"/>
    </source>
</evidence>
<dbReference type="GO" id="GO:0046970">
    <property type="term" value="F:histone H4K16 deacetylase activity, NAD-dependent"/>
    <property type="evidence" value="ECO:0007669"/>
    <property type="project" value="TreeGrafter"/>
</dbReference>
<dbReference type="InterPro" id="IPR029035">
    <property type="entry name" value="DHS-like_NAD/FAD-binding_dom"/>
</dbReference>
<dbReference type="InterPro" id="IPR050134">
    <property type="entry name" value="NAD-dep_sirtuin_deacylases"/>
</dbReference>
<evidence type="ECO:0000256" key="5">
    <source>
        <dbReference type="ARBA" id="ARBA00022833"/>
    </source>
</evidence>
<dbReference type="GO" id="GO:0046872">
    <property type="term" value="F:metal ion binding"/>
    <property type="evidence" value="ECO:0007669"/>
    <property type="project" value="UniProtKB-KW"/>
</dbReference>
<dbReference type="Pfam" id="PF02146">
    <property type="entry name" value="SIR2"/>
    <property type="match status" value="1"/>
</dbReference>
<evidence type="ECO:0000259" key="9">
    <source>
        <dbReference type="PROSITE" id="PS50305"/>
    </source>
</evidence>
<dbReference type="PROSITE" id="PS50305">
    <property type="entry name" value="SIRTUIN"/>
    <property type="match status" value="1"/>
</dbReference>
<comment type="caution">
    <text evidence="10">The sequence shown here is derived from an EMBL/GenBank/DDBJ whole genome shotgun (WGS) entry which is preliminary data.</text>
</comment>
<dbReference type="SUPFAM" id="SSF52467">
    <property type="entry name" value="DHS-like NAD/FAD-binding domain"/>
    <property type="match status" value="1"/>
</dbReference>
<feature type="active site" description="Proton acceptor" evidence="7">
    <location>
        <position position="342"/>
    </location>
</feature>
<gene>
    <name evidence="10" type="ORF">BDA99DRAFT_527047</name>
</gene>
<dbReference type="GO" id="GO:0070403">
    <property type="term" value="F:NAD+ binding"/>
    <property type="evidence" value="ECO:0007669"/>
    <property type="project" value="InterPro"/>
</dbReference>
<dbReference type="GO" id="GO:0005634">
    <property type="term" value="C:nucleus"/>
    <property type="evidence" value="ECO:0007669"/>
    <property type="project" value="TreeGrafter"/>
</dbReference>
<comment type="cofactor">
    <cofactor evidence="1">
        <name>Zn(2+)</name>
        <dbReference type="ChEBI" id="CHEBI:29105"/>
    </cofactor>
</comment>
<dbReference type="Gene3D" id="3.30.1600.10">
    <property type="entry name" value="SIR2/SIRT2 'Small Domain"/>
    <property type="match status" value="1"/>
</dbReference>
<keyword evidence="6" id="KW-0520">NAD</keyword>
<evidence type="ECO:0000313" key="11">
    <source>
        <dbReference type="Proteomes" id="UP001209540"/>
    </source>
</evidence>
<feature type="domain" description="Deacetylase sirtuin-type" evidence="9">
    <location>
        <begin position="217"/>
        <end position="491"/>
    </location>
</feature>
<evidence type="ECO:0000256" key="6">
    <source>
        <dbReference type="ARBA" id="ARBA00023027"/>
    </source>
</evidence>
<keyword evidence="3" id="KW-0808">Transferase</keyword>
<keyword evidence="11" id="KW-1185">Reference proteome</keyword>
<evidence type="ECO:0000256" key="8">
    <source>
        <dbReference type="SAM" id="MobiDB-lite"/>
    </source>
</evidence>
<feature type="binding site" evidence="7">
    <location>
        <position position="377"/>
    </location>
    <ligand>
        <name>Zn(2+)</name>
        <dbReference type="ChEBI" id="CHEBI:29105"/>
    </ligand>
</feature>
<dbReference type="EMBL" id="JAIXMP010000046">
    <property type="protein sequence ID" value="KAI9246500.1"/>
    <property type="molecule type" value="Genomic_DNA"/>
</dbReference>
<proteinExistence type="inferred from homology"/>
<feature type="compositionally biased region" description="Polar residues" evidence="8">
    <location>
        <begin position="48"/>
        <end position="66"/>
    </location>
</feature>
<keyword evidence="4 7" id="KW-0479">Metal-binding</keyword>
<evidence type="ECO:0000256" key="7">
    <source>
        <dbReference type="PROSITE-ProRule" id="PRU00236"/>
    </source>
</evidence>